<evidence type="ECO:0000313" key="2">
    <source>
        <dbReference type="Proteomes" id="UP001597383"/>
    </source>
</evidence>
<organism evidence="1 2">
    <name type="scientific">Ornithinibacillus salinisoli</name>
    <dbReference type="NCBI Taxonomy" id="1848459"/>
    <lineage>
        <taxon>Bacteria</taxon>
        <taxon>Bacillati</taxon>
        <taxon>Bacillota</taxon>
        <taxon>Bacilli</taxon>
        <taxon>Bacillales</taxon>
        <taxon>Bacillaceae</taxon>
        <taxon>Ornithinibacillus</taxon>
    </lineage>
</organism>
<gene>
    <name evidence="1" type="ORF">ACFSJF_04805</name>
</gene>
<dbReference type="InterPro" id="IPR002591">
    <property type="entry name" value="Phosphodiest/P_Trfase"/>
</dbReference>
<dbReference type="EMBL" id="JBHUHQ010000009">
    <property type="protein sequence ID" value="MFD2043595.1"/>
    <property type="molecule type" value="Genomic_DNA"/>
</dbReference>
<keyword evidence="2" id="KW-1185">Reference proteome</keyword>
<dbReference type="Proteomes" id="UP001597383">
    <property type="component" value="Unassembled WGS sequence"/>
</dbReference>
<proteinExistence type="predicted"/>
<evidence type="ECO:0000313" key="1">
    <source>
        <dbReference type="EMBL" id="MFD2043595.1"/>
    </source>
</evidence>
<dbReference type="RefSeq" id="WP_377555321.1">
    <property type="nucleotide sequence ID" value="NZ_JBHUHQ010000009.1"/>
</dbReference>
<protein>
    <submittedName>
        <fullName evidence="1">Alkaline phosphatase family protein</fullName>
    </submittedName>
</protein>
<dbReference type="InterPro" id="IPR017850">
    <property type="entry name" value="Alkaline_phosphatase_core_sf"/>
</dbReference>
<dbReference type="PANTHER" id="PTHR10151:SF120">
    <property type="entry name" value="BIS(5'-ADENOSYL)-TRIPHOSPHATASE"/>
    <property type="match status" value="1"/>
</dbReference>
<dbReference type="SUPFAM" id="SSF53649">
    <property type="entry name" value="Alkaline phosphatase-like"/>
    <property type="match status" value="1"/>
</dbReference>
<accession>A0ABW4VYF5</accession>
<reference evidence="2" key="1">
    <citation type="journal article" date="2019" name="Int. J. Syst. Evol. Microbiol.">
        <title>The Global Catalogue of Microorganisms (GCM) 10K type strain sequencing project: providing services to taxonomists for standard genome sequencing and annotation.</title>
        <authorList>
            <consortium name="The Broad Institute Genomics Platform"/>
            <consortium name="The Broad Institute Genome Sequencing Center for Infectious Disease"/>
            <person name="Wu L."/>
            <person name="Ma J."/>
        </authorList>
    </citation>
    <scope>NUCLEOTIDE SEQUENCE [LARGE SCALE GENOMIC DNA]</scope>
    <source>
        <strain evidence="2">R28</strain>
    </source>
</reference>
<comment type="caution">
    <text evidence="1">The sequence shown here is derived from an EMBL/GenBank/DDBJ whole genome shotgun (WGS) entry which is preliminary data.</text>
</comment>
<dbReference type="PANTHER" id="PTHR10151">
    <property type="entry name" value="ECTONUCLEOTIDE PYROPHOSPHATASE/PHOSPHODIESTERASE"/>
    <property type="match status" value="1"/>
</dbReference>
<dbReference type="Pfam" id="PF01663">
    <property type="entry name" value="Phosphodiest"/>
    <property type="match status" value="1"/>
</dbReference>
<sequence length="528" mass="60311">MKKMLYIILIVAILLIALILFLIGRNGANQSLEEEQVTPTTEPVILLIIDSLMDQPLQQAIQEGRAPALKFFMDKGNYYPNVVSSYPTMSVSIDSTLLTGKYPDEHRIPGLVWFNDQEKRLINYGSAKEEIFKVGIKHVIEDNFYHLNHTHLSSQIKTLHEEIAENGLQSGSINALVYRGTEKKKLNLSKTLSEFDLLPESFEIKAPHIFSYGAFAQYSPENKENTQLWERYGFNDKFVTEEIKYVIENSKLPAFTLLYLSNLDKEVHQDGPNNHIQAIEEVDKQLQEILNTYETWDMAIQDTIWMIMGDSGQAPVKEDKSESLISLHSLLQSYNIHKTKDEIKPDDELVFALNERMAYIYTLNQSIEFNQIAAHLQEDQRISFIAWKENNNVHVITSDKESELTFRPEGSLSDNYGQSWTINGDYSILDLNKDNNRLEYGSYPDALARLYSALHSHEGNFLVVDAKPGFEFIGEGTPTHPGGGSHGSLHESDAFVPLIVSGTDTRPEYFRIVDLKPWIKQLIMKDRQ</sequence>
<name>A0ABW4VYF5_9BACI</name>
<dbReference type="Gene3D" id="3.40.720.10">
    <property type="entry name" value="Alkaline Phosphatase, subunit A"/>
    <property type="match status" value="1"/>
</dbReference>